<evidence type="ECO:0000256" key="15">
    <source>
        <dbReference type="ARBA" id="ARBA00051495"/>
    </source>
</evidence>
<evidence type="ECO:0000256" key="17">
    <source>
        <dbReference type="SAM" id="MobiDB-lite"/>
    </source>
</evidence>
<evidence type="ECO:0000256" key="6">
    <source>
        <dbReference type="ARBA" id="ARBA00022692"/>
    </source>
</evidence>
<dbReference type="Pfam" id="PF02544">
    <property type="entry name" value="Steroid_dh"/>
    <property type="match status" value="1"/>
</dbReference>
<reference evidence="21 22" key="1">
    <citation type="submission" date="2021-02" db="EMBL/GenBank/DDBJ databases">
        <title>Genome assembly of Pseudopithomyces chartarum.</title>
        <authorList>
            <person name="Jauregui R."/>
            <person name="Singh J."/>
            <person name="Voisey C."/>
        </authorList>
    </citation>
    <scope>NUCLEOTIDE SEQUENCE [LARGE SCALE GENOMIC DNA]</scope>
    <source>
        <strain evidence="21 22">AGR01</strain>
    </source>
</reference>
<dbReference type="SUPFAM" id="SSF55729">
    <property type="entry name" value="Acyl-CoA N-acyltransferases (Nat)"/>
    <property type="match status" value="1"/>
</dbReference>
<keyword evidence="12" id="KW-0443">Lipid metabolism</keyword>
<comment type="similarity">
    <text evidence="3">Belongs to the steroid 5-alpha reductase family.</text>
</comment>
<dbReference type="PROSITE" id="PS50244">
    <property type="entry name" value="S5A_REDUCTASE"/>
    <property type="match status" value="1"/>
</dbReference>
<evidence type="ECO:0000256" key="13">
    <source>
        <dbReference type="ARBA" id="ARBA00023136"/>
    </source>
</evidence>
<dbReference type="AlphaFoldDB" id="A0AAN6M720"/>
<dbReference type="GO" id="GO:0004057">
    <property type="term" value="F:arginyl-tRNA--protein transferase activity"/>
    <property type="evidence" value="ECO:0007669"/>
    <property type="project" value="InterPro"/>
</dbReference>
<dbReference type="InterPro" id="IPR007472">
    <property type="entry name" value="N-end_Aminoacyl_Trfase_C"/>
</dbReference>
<keyword evidence="11" id="KW-0560">Oxidoreductase</keyword>
<evidence type="ECO:0000256" key="11">
    <source>
        <dbReference type="ARBA" id="ARBA00023002"/>
    </source>
</evidence>
<evidence type="ECO:0000256" key="3">
    <source>
        <dbReference type="ARBA" id="ARBA00007742"/>
    </source>
</evidence>
<sequence>MQSLVTPFGYSAESCGYCKDASTGARNPDSRASYYFTSKSVTVQVYQGLVDRGWRREKARQRNEFDLSHAVHESEYANIQRPPEPAHRFEVTLESDDFTKEKYELFRNYQQHVHHEKPSEISQSGFKRFLCDSPLKKRTLEVNGKTQKLGSYHQCYRLDGRLIAMGVLDLLPHCVSGVYFLYHSDFEKWSFGKLSALREATLALEGDYQYYYMGYYIHSCAKMKYKGEYRPQYVLDPESLEWNPLEGDLRSLLDKKRYVSLSRERRRRGSAQGSVDSPVVSIDGDTEDDSYSEYPYPTAKEASDAVSGGVSLFDLKIPGVMSEKEIEQYPLGKQLISGRGQVFMAEDLVAWQKGNIRDGSFKSITAEFVALLGPEVAKELHQDSLAKHDAPASTHFMVVWCAAAELRRKLPLQHTGMSEISLVVRPRGRPIKNLPESITVNAEDGAAEIHQKIANASKFSIHRLRVTKGSDGTPIANTKDTTVHETGLRNKSAIDVKDLGPQISWRTVFVVEYLGPLLIHPLVYYGRPLIYGTSEPPSELQTITMIMCVLHFIKREYETLFVHRFSAATMPARNIVKNSAHYWTLSGINLAFWAYAPWGPTANASNPLITYTGIALFVVGELLNLYTHVVLKNLRRPGTTERGIPRGIGFDLVTCPNYFFEILSWIGVALVSWSLSTVLFLVVAAAQMGAWGKKKERRYRKEFGDKYKKKRFAIFPGVF</sequence>
<dbReference type="GO" id="GO:0006633">
    <property type="term" value="P:fatty acid biosynthetic process"/>
    <property type="evidence" value="ECO:0007669"/>
    <property type="project" value="UniProtKB-KW"/>
</dbReference>
<keyword evidence="8" id="KW-0276">Fatty acid metabolism</keyword>
<evidence type="ECO:0000256" key="4">
    <source>
        <dbReference type="ARBA" id="ARBA00012530"/>
    </source>
</evidence>
<evidence type="ECO:0000256" key="5">
    <source>
        <dbReference type="ARBA" id="ARBA00022516"/>
    </source>
</evidence>
<evidence type="ECO:0000256" key="8">
    <source>
        <dbReference type="ARBA" id="ARBA00022832"/>
    </source>
</evidence>
<keyword evidence="5" id="KW-0444">Lipid biosynthesis</keyword>
<comment type="caution">
    <text evidence="21">The sequence shown here is derived from an EMBL/GenBank/DDBJ whole genome shotgun (WGS) entry which is preliminary data.</text>
</comment>
<evidence type="ECO:0000256" key="18">
    <source>
        <dbReference type="SAM" id="Phobius"/>
    </source>
</evidence>
<dbReference type="InterPro" id="IPR001104">
    <property type="entry name" value="3-oxo-5_a-steroid_4-DH_C"/>
</dbReference>
<protein>
    <recommendedName>
        <fullName evidence="4">very-long-chain enoyl-CoA reductase</fullName>
        <ecNumber evidence="4">1.3.1.93</ecNumber>
    </recommendedName>
</protein>
<evidence type="ECO:0000259" key="19">
    <source>
        <dbReference type="Pfam" id="PF02544"/>
    </source>
</evidence>
<comment type="function">
    <text evidence="16">Catalyzes the last of the four reactions of the long-chain fatty acids elongation cycle. This endoplasmic reticulum-bound enzymatic process, allows the addition of 2 carbons to the chain of long- and very long-chain fatty acids/VLCFAs per cycle. This enzyme reduces the trans-2,3-enoyl-CoA fatty acid intermediate to an acyl-CoA that can be further elongated by entering a new cycle of elongation. Thereby, it participates in the production of VLCFAs of different chain lengths that are involved in multiple biological processes as precursors of membrane lipids and lipid mediators.</text>
</comment>
<comment type="catalytic activity">
    <reaction evidence="15">
        <text>a very-long-chain 2,3-saturated fatty acyl-CoA + NADP(+) = a very-long-chain (2E)-enoyl-CoA + NADPH + H(+)</text>
        <dbReference type="Rhea" id="RHEA:14473"/>
        <dbReference type="ChEBI" id="CHEBI:15378"/>
        <dbReference type="ChEBI" id="CHEBI:57783"/>
        <dbReference type="ChEBI" id="CHEBI:58349"/>
        <dbReference type="ChEBI" id="CHEBI:83724"/>
        <dbReference type="ChEBI" id="CHEBI:83728"/>
        <dbReference type="EC" id="1.3.1.93"/>
    </reaction>
</comment>
<evidence type="ECO:0000256" key="14">
    <source>
        <dbReference type="ARBA" id="ARBA00023160"/>
    </source>
</evidence>
<feature type="transmembrane region" description="Helical" evidence="18">
    <location>
        <begin position="662"/>
        <end position="691"/>
    </location>
</feature>
<keyword evidence="7" id="KW-0256">Endoplasmic reticulum</keyword>
<dbReference type="GO" id="GO:0102758">
    <property type="term" value="F:very-long-chain enoyl-CoA reductase activity"/>
    <property type="evidence" value="ECO:0007669"/>
    <property type="project" value="UniProtKB-EC"/>
</dbReference>
<evidence type="ECO:0000313" key="21">
    <source>
        <dbReference type="EMBL" id="KAK3215291.1"/>
    </source>
</evidence>
<keyword evidence="10 18" id="KW-1133">Transmembrane helix</keyword>
<evidence type="ECO:0000256" key="7">
    <source>
        <dbReference type="ARBA" id="ARBA00022824"/>
    </source>
</evidence>
<evidence type="ECO:0000256" key="1">
    <source>
        <dbReference type="ARBA" id="ARBA00004477"/>
    </source>
</evidence>
<keyword evidence="22" id="KW-1185">Reference proteome</keyword>
<dbReference type="InterPro" id="IPR030700">
    <property type="entry name" value="N-end_Aminoacyl_Trfase"/>
</dbReference>
<evidence type="ECO:0000256" key="12">
    <source>
        <dbReference type="ARBA" id="ARBA00023098"/>
    </source>
</evidence>
<dbReference type="Proteomes" id="UP001280581">
    <property type="component" value="Unassembled WGS sequence"/>
</dbReference>
<accession>A0AAN6M720</accession>
<comment type="subcellular location">
    <subcellularLocation>
        <location evidence="1">Endoplasmic reticulum membrane</location>
        <topology evidence="1">Multi-pass membrane protein</topology>
    </subcellularLocation>
</comment>
<dbReference type="InterPro" id="IPR016181">
    <property type="entry name" value="Acyl_CoA_acyltransferase"/>
</dbReference>
<gene>
    <name evidence="21" type="ORF">GRF29_19g2802571</name>
</gene>
<evidence type="ECO:0000256" key="2">
    <source>
        <dbReference type="ARBA" id="ARBA00005194"/>
    </source>
</evidence>
<feature type="domain" description="3-oxo-5-alpha-steroid 4-dehydrogenase C-terminal" evidence="19">
    <location>
        <begin position="569"/>
        <end position="719"/>
    </location>
</feature>
<evidence type="ECO:0000259" key="20">
    <source>
        <dbReference type="Pfam" id="PF04377"/>
    </source>
</evidence>
<dbReference type="EC" id="1.3.1.93" evidence="4"/>
<evidence type="ECO:0000256" key="10">
    <source>
        <dbReference type="ARBA" id="ARBA00022989"/>
    </source>
</evidence>
<organism evidence="21 22">
    <name type="scientific">Pseudopithomyces chartarum</name>
    <dbReference type="NCBI Taxonomy" id="1892770"/>
    <lineage>
        <taxon>Eukaryota</taxon>
        <taxon>Fungi</taxon>
        <taxon>Dikarya</taxon>
        <taxon>Ascomycota</taxon>
        <taxon>Pezizomycotina</taxon>
        <taxon>Dothideomycetes</taxon>
        <taxon>Pleosporomycetidae</taxon>
        <taxon>Pleosporales</taxon>
        <taxon>Massarineae</taxon>
        <taxon>Didymosphaeriaceae</taxon>
        <taxon>Pseudopithomyces</taxon>
    </lineage>
</organism>
<dbReference type="PANTHER" id="PTHR21367:SF1">
    <property type="entry name" value="ARGINYL-TRNA--PROTEIN TRANSFERASE 1"/>
    <property type="match status" value="1"/>
</dbReference>
<keyword evidence="9" id="KW-0521">NADP</keyword>
<keyword evidence="13 18" id="KW-0472">Membrane</keyword>
<dbReference type="EMBL" id="WVTA01000003">
    <property type="protein sequence ID" value="KAK3215291.1"/>
    <property type="molecule type" value="Genomic_DNA"/>
</dbReference>
<name>A0AAN6M720_9PLEO</name>
<keyword evidence="14" id="KW-0275">Fatty acid biosynthesis</keyword>
<dbReference type="FunFam" id="1.20.120.1630:FF:000010">
    <property type="entry name" value="Steroid alpha reductase family protein"/>
    <property type="match status" value="1"/>
</dbReference>
<dbReference type="Gene3D" id="1.20.120.1630">
    <property type="match status" value="1"/>
</dbReference>
<dbReference type="GO" id="GO:0005789">
    <property type="term" value="C:endoplasmic reticulum membrane"/>
    <property type="evidence" value="ECO:0007669"/>
    <property type="project" value="UniProtKB-SubCell"/>
</dbReference>
<dbReference type="Pfam" id="PF04377">
    <property type="entry name" value="ATE_C"/>
    <property type="match status" value="1"/>
</dbReference>
<evidence type="ECO:0000256" key="16">
    <source>
        <dbReference type="ARBA" id="ARBA00058640"/>
    </source>
</evidence>
<keyword evidence="6 18" id="KW-0812">Transmembrane</keyword>
<dbReference type="PANTHER" id="PTHR21367">
    <property type="entry name" value="ARGININE-TRNA-PROTEIN TRANSFERASE 1"/>
    <property type="match status" value="1"/>
</dbReference>
<comment type="pathway">
    <text evidence="2">Lipid metabolism; fatty acid biosynthesis.</text>
</comment>
<proteinExistence type="inferred from homology"/>
<feature type="region of interest" description="Disordered" evidence="17">
    <location>
        <begin position="269"/>
        <end position="290"/>
    </location>
</feature>
<evidence type="ECO:0000313" key="22">
    <source>
        <dbReference type="Proteomes" id="UP001280581"/>
    </source>
</evidence>
<evidence type="ECO:0000256" key="9">
    <source>
        <dbReference type="ARBA" id="ARBA00022857"/>
    </source>
</evidence>
<feature type="domain" description="N-end rule aminoacyl transferase C-terminal" evidence="20">
    <location>
        <begin position="101"/>
        <end position="236"/>
    </location>
</feature>